<name>A0ABQ3VYN6_9LACO</name>
<dbReference type="RefSeq" id="WP_203629052.1">
    <property type="nucleotide sequence ID" value="NZ_BNJR01000004.1"/>
</dbReference>
<protein>
    <recommendedName>
        <fullName evidence="3">DNA-binding protein</fullName>
    </recommendedName>
</protein>
<proteinExistence type="predicted"/>
<dbReference type="EMBL" id="BNJR01000004">
    <property type="protein sequence ID" value="GHP13009.1"/>
    <property type="molecule type" value="Genomic_DNA"/>
</dbReference>
<comment type="caution">
    <text evidence="1">The sequence shown here is derived from an EMBL/GenBank/DDBJ whole genome shotgun (WGS) entry which is preliminary data.</text>
</comment>
<dbReference type="Proteomes" id="UP000604765">
    <property type="component" value="Unassembled WGS sequence"/>
</dbReference>
<gene>
    <name evidence="1" type="ORF">YK48G_04340</name>
</gene>
<evidence type="ECO:0000313" key="2">
    <source>
        <dbReference type="Proteomes" id="UP000604765"/>
    </source>
</evidence>
<reference evidence="1 2" key="1">
    <citation type="journal article" date="2021" name="Int. J. Syst. Evol. Microbiol.">
        <title>Lentilactobacillus fungorum sp. nov., isolated from spent mushroom substrates.</title>
        <authorList>
            <person name="Tohno M."/>
            <person name="Tanizawa Y."/>
            <person name="Kojima Y."/>
            <person name="Sakamoto M."/>
            <person name="Ohkuma M."/>
            <person name="Kobayashi H."/>
        </authorList>
    </citation>
    <scope>NUCLEOTIDE SEQUENCE [LARGE SCALE GENOMIC DNA]</scope>
    <source>
        <strain evidence="1 2">YK48G</strain>
    </source>
</reference>
<organism evidence="1 2">
    <name type="scientific">Lentilactobacillus fungorum</name>
    <dbReference type="NCBI Taxonomy" id="2201250"/>
    <lineage>
        <taxon>Bacteria</taxon>
        <taxon>Bacillati</taxon>
        <taxon>Bacillota</taxon>
        <taxon>Bacilli</taxon>
        <taxon>Lactobacillales</taxon>
        <taxon>Lactobacillaceae</taxon>
        <taxon>Lentilactobacillus</taxon>
    </lineage>
</organism>
<evidence type="ECO:0000313" key="1">
    <source>
        <dbReference type="EMBL" id="GHP13009.1"/>
    </source>
</evidence>
<accession>A0ABQ3VYN6</accession>
<keyword evidence="2" id="KW-1185">Reference proteome</keyword>
<evidence type="ECO:0008006" key="3">
    <source>
        <dbReference type="Google" id="ProtNLM"/>
    </source>
</evidence>
<sequence length="72" mass="8396">MDDESKSESAGKSLLSKMEVIDEFFSGHSYNTVNPIFYTKDFPQTFIPGKKRPLYQKAKVQKWIDDHTKYGF</sequence>